<dbReference type="SUPFAM" id="SSF51197">
    <property type="entry name" value="Clavaminate synthase-like"/>
    <property type="match status" value="1"/>
</dbReference>
<dbReference type="PANTHER" id="PTHR12366:SF29">
    <property type="entry name" value="ASPARTYL BETA-HYDROXYLASE, ISOFORM L"/>
    <property type="match status" value="1"/>
</dbReference>
<evidence type="ECO:0000259" key="2">
    <source>
        <dbReference type="Pfam" id="PF05118"/>
    </source>
</evidence>
<dbReference type="InterPro" id="IPR007803">
    <property type="entry name" value="Asp/Arg/Pro-Hydrxlase"/>
</dbReference>
<reference evidence="3" key="1">
    <citation type="submission" date="2016-06" db="UniProtKB">
        <authorList>
            <consortium name="WormBaseParasite"/>
        </authorList>
    </citation>
    <scope>IDENTIFICATION</scope>
</reference>
<dbReference type="GO" id="GO:0062101">
    <property type="term" value="F:peptidyl-aspartic acid 3-dioxygenase activity"/>
    <property type="evidence" value="ECO:0007669"/>
    <property type="project" value="InterPro"/>
</dbReference>
<comment type="similarity">
    <text evidence="1">Belongs to the aspartyl/asparaginyl beta-hydroxylase family.</text>
</comment>
<dbReference type="Pfam" id="PF05118">
    <property type="entry name" value="Asp_Arg_Hydrox"/>
    <property type="match status" value="1"/>
</dbReference>
<evidence type="ECO:0000256" key="1">
    <source>
        <dbReference type="ARBA" id="ARBA00007730"/>
    </source>
</evidence>
<organism evidence="3">
    <name type="scientific">Gongylonema pulchrum</name>
    <dbReference type="NCBI Taxonomy" id="637853"/>
    <lineage>
        <taxon>Eukaryota</taxon>
        <taxon>Metazoa</taxon>
        <taxon>Ecdysozoa</taxon>
        <taxon>Nematoda</taxon>
        <taxon>Chromadorea</taxon>
        <taxon>Rhabditida</taxon>
        <taxon>Spirurina</taxon>
        <taxon>Spiruromorpha</taxon>
        <taxon>Spiruroidea</taxon>
        <taxon>Gongylonematidae</taxon>
        <taxon>Gongylonema</taxon>
    </lineage>
</organism>
<dbReference type="WBParaSite" id="GPUH_0000074801-mRNA-1">
    <property type="protein sequence ID" value="GPUH_0000074801-mRNA-1"/>
    <property type="gene ID" value="GPUH_0000074801"/>
</dbReference>
<feature type="domain" description="Aspartyl/asparaginy/proline hydroxylase" evidence="2">
    <location>
        <begin position="39"/>
        <end position="195"/>
    </location>
</feature>
<dbReference type="InterPro" id="IPR039038">
    <property type="entry name" value="ASPH"/>
</dbReference>
<dbReference type="InterPro" id="IPR027443">
    <property type="entry name" value="IPNS-like_sf"/>
</dbReference>
<protein>
    <submittedName>
        <fullName evidence="3">Asp_Arg_Hydrox domain-containing protein</fullName>
    </submittedName>
</protein>
<name>A0A183CWA7_9BILA</name>
<proteinExistence type="inferred from homology"/>
<dbReference type="GO" id="GO:0005783">
    <property type="term" value="C:endoplasmic reticulum"/>
    <property type="evidence" value="ECO:0007669"/>
    <property type="project" value="TreeGrafter"/>
</dbReference>
<dbReference type="PANTHER" id="PTHR12366">
    <property type="entry name" value="ASPARTYL/ASPARAGINYL BETA-HYDROXYLASE"/>
    <property type="match status" value="1"/>
</dbReference>
<dbReference type="AlphaFoldDB" id="A0A183CWA7"/>
<sequence length="208" mass="24235">LGLFLSPYQRSLYNVEGLTARPWWTLEQTSCAKYLKGIERQWTIIREEALAILNNEPHLFTPEHQQMVIDGHWSAYYLYSSDSWNATNCLRTPKTCSIMQMFKDSSHCLKSEIKFSLLTSGTRVWPHCGYSNCRLQAHLGLIISSEARIRVADEIRGWKAGKFIVFDDSFEHELWFEGASANKYRLILKLDLWHPEMDPARRVEFKSA</sequence>
<accession>A0A183CWA7</accession>
<evidence type="ECO:0000313" key="3">
    <source>
        <dbReference type="WBParaSite" id="GPUH_0000074801-mRNA-1"/>
    </source>
</evidence>
<dbReference type="Gene3D" id="2.60.120.330">
    <property type="entry name" value="B-lactam Antibiotic, Isopenicillin N Synthase, Chain"/>
    <property type="match status" value="1"/>
</dbReference>